<dbReference type="PANTHER" id="PTHR31964">
    <property type="entry name" value="ADENINE NUCLEOTIDE ALPHA HYDROLASES-LIKE SUPERFAMILY PROTEIN"/>
    <property type="match status" value="1"/>
</dbReference>
<dbReference type="EnsemblPlants" id="AET5Gv20905900.4">
    <property type="protein sequence ID" value="AET5Gv20905900.4"/>
    <property type="gene ID" value="AET5Gv20905900"/>
</dbReference>
<feature type="region of interest" description="Disordered" evidence="1">
    <location>
        <begin position="100"/>
        <end position="211"/>
    </location>
</feature>
<keyword evidence="4" id="KW-1185">Reference proteome</keyword>
<feature type="compositionally biased region" description="Gly residues" evidence="1">
    <location>
        <begin position="146"/>
        <end position="161"/>
    </location>
</feature>
<name>A0A453LTK1_AEGTS</name>
<protein>
    <recommendedName>
        <fullName evidence="2">UspA domain-containing protein</fullName>
    </recommendedName>
</protein>
<sequence length="211" mass="21836">MWSIEAVIARHEAGLGITASERVVMEESTEASATARGVAPGAGGAEAARAAGTMKVVVAVDASEESLHALSWALDNVVRHHPGASVVVLHAQHRVDHFVAHGRSRPGLRPADGVGLHEEGAGGELPEGGGPRAGRVQAEAGERHGGGGGGRPQGGHLPGRGGDARRPARPRQPRPGHDQEGVAGQRERLPRPSRLLPRPHRQATQQGAPQV</sequence>
<reference evidence="4" key="2">
    <citation type="journal article" date="2017" name="Nat. Plants">
        <title>The Aegilops tauschii genome reveals multiple impacts of transposons.</title>
        <authorList>
            <person name="Zhao G."/>
            <person name="Zou C."/>
            <person name="Li K."/>
            <person name="Wang K."/>
            <person name="Li T."/>
            <person name="Gao L."/>
            <person name="Zhang X."/>
            <person name="Wang H."/>
            <person name="Yang Z."/>
            <person name="Liu X."/>
            <person name="Jiang W."/>
            <person name="Mao L."/>
            <person name="Kong X."/>
            <person name="Jiao Y."/>
            <person name="Jia J."/>
        </authorList>
    </citation>
    <scope>NUCLEOTIDE SEQUENCE [LARGE SCALE GENOMIC DNA]</scope>
    <source>
        <strain evidence="4">cv. AL8/78</strain>
    </source>
</reference>
<reference evidence="3" key="5">
    <citation type="journal article" date="2021" name="G3 (Bethesda)">
        <title>Aegilops tauschii genome assembly Aet v5.0 features greater sequence contiguity and improved annotation.</title>
        <authorList>
            <person name="Wang L."/>
            <person name="Zhu T."/>
            <person name="Rodriguez J.C."/>
            <person name="Deal K.R."/>
            <person name="Dubcovsky J."/>
            <person name="McGuire P.E."/>
            <person name="Lux T."/>
            <person name="Spannagl M."/>
            <person name="Mayer K.F.X."/>
            <person name="Baldrich P."/>
            <person name="Meyers B.C."/>
            <person name="Huo N."/>
            <person name="Gu Y.Q."/>
            <person name="Zhou H."/>
            <person name="Devos K.M."/>
            <person name="Bennetzen J.L."/>
            <person name="Unver T."/>
            <person name="Budak H."/>
            <person name="Gulick P.J."/>
            <person name="Galiba G."/>
            <person name="Kalapos B."/>
            <person name="Nelson D.R."/>
            <person name="Li P."/>
            <person name="You F.M."/>
            <person name="Luo M.C."/>
            <person name="Dvorak J."/>
        </authorList>
    </citation>
    <scope>NUCLEOTIDE SEQUENCE [LARGE SCALE GENOMIC DNA]</scope>
    <source>
        <strain evidence="3">cv. AL8/78</strain>
    </source>
</reference>
<feature type="compositionally biased region" description="Polar residues" evidence="1">
    <location>
        <begin position="202"/>
        <end position="211"/>
    </location>
</feature>
<dbReference type="STRING" id="200361.A0A453LTK1"/>
<dbReference type="AlphaFoldDB" id="A0A453LTK1"/>
<dbReference type="Pfam" id="PF00582">
    <property type="entry name" value="Usp"/>
    <property type="match status" value="1"/>
</dbReference>
<dbReference type="PANTHER" id="PTHR31964:SF141">
    <property type="entry name" value="USPA DOMAIN-CONTAINING PROTEIN"/>
    <property type="match status" value="1"/>
</dbReference>
<dbReference type="Proteomes" id="UP000015105">
    <property type="component" value="Chromosome 5D"/>
</dbReference>
<evidence type="ECO:0000259" key="2">
    <source>
        <dbReference type="Pfam" id="PF00582"/>
    </source>
</evidence>
<dbReference type="Gramene" id="AET5Gv20905900.4">
    <property type="protein sequence ID" value="AET5Gv20905900.4"/>
    <property type="gene ID" value="AET5Gv20905900"/>
</dbReference>
<proteinExistence type="predicted"/>
<evidence type="ECO:0000313" key="3">
    <source>
        <dbReference type="EnsemblPlants" id="AET5Gv20905900.4"/>
    </source>
</evidence>
<dbReference type="SUPFAM" id="SSF52402">
    <property type="entry name" value="Adenine nucleotide alpha hydrolases-like"/>
    <property type="match status" value="1"/>
</dbReference>
<reference evidence="3" key="3">
    <citation type="journal article" date="2017" name="Nature">
        <title>Genome sequence of the progenitor of the wheat D genome Aegilops tauschii.</title>
        <authorList>
            <person name="Luo M.C."/>
            <person name="Gu Y.Q."/>
            <person name="Puiu D."/>
            <person name="Wang H."/>
            <person name="Twardziok S.O."/>
            <person name="Deal K.R."/>
            <person name="Huo N."/>
            <person name="Zhu T."/>
            <person name="Wang L."/>
            <person name="Wang Y."/>
            <person name="McGuire P.E."/>
            <person name="Liu S."/>
            <person name="Long H."/>
            <person name="Ramasamy R.K."/>
            <person name="Rodriguez J.C."/>
            <person name="Van S.L."/>
            <person name="Yuan L."/>
            <person name="Wang Z."/>
            <person name="Xia Z."/>
            <person name="Xiao L."/>
            <person name="Anderson O.D."/>
            <person name="Ouyang S."/>
            <person name="Liang Y."/>
            <person name="Zimin A.V."/>
            <person name="Pertea G."/>
            <person name="Qi P."/>
            <person name="Bennetzen J.L."/>
            <person name="Dai X."/>
            <person name="Dawson M.W."/>
            <person name="Muller H.G."/>
            <person name="Kugler K."/>
            <person name="Rivarola-Duarte L."/>
            <person name="Spannagl M."/>
            <person name="Mayer K.F.X."/>
            <person name="Lu F.H."/>
            <person name="Bevan M.W."/>
            <person name="Leroy P."/>
            <person name="Li P."/>
            <person name="You F.M."/>
            <person name="Sun Q."/>
            <person name="Liu Z."/>
            <person name="Lyons E."/>
            <person name="Wicker T."/>
            <person name="Salzberg S.L."/>
            <person name="Devos K.M."/>
            <person name="Dvorak J."/>
        </authorList>
    </citation>
    <scope>NUCLEOTIDE SEQUENCE [LARGE SCALE GENOMIC DNA]</scope>
    <source>
        <strain evidence="3">cv. AL8/78</strain>
    </source>
</reference>
<reference evidence="3" key="4">
    <citation type="submission" date="2019-03" db="UniProtKB">
        <authorList>
            <consortium name="EnsemblPlants"/>
        </authorList>
    </citation>
    <scope>IDENTIFICATION</scope>
</reference>
<evidence type="ECO:0000256" key="1">
    <source>
        <dbReference type="SAM" id="MobiDB-lite"/>
    </source>
</evidence>
<organism evidence="3 4">
    <name type="scientific">Aegilops tauschii subsp. strangulata</name>
    <name type="common">Goatgrass</name>
    <dbReference type="NCBI Taxonomy" id="200361"/>
    <lineage>
        <taxon>Eukaryota</taxon>
        <taxon>Viridiplantae</taxon>
        <taxon>Streptophyta</taxon>
        <taxon>Embryophyta</taxon>
        <taxon>Tracheophyta</taxon>
        <taxon>Spermatophyta</taxon>
        <taxon>Magnoliopsida</taxon>
        <taxon>Liliopsida</taxon>
        <taxon>Poales</taxon>
        <taxon>Poaceae</taxon>
        <taxon>BOP clade</taxon>
        <taxon>Pooideae</taxon>
        <taxon>Triticodae</taxon>
        <taxon>Triticeae</taxon>
        <taxon>Triticinae</taxon>
        <taxon>Aegilops</taxon>
    </lineage>
</organism>
<feature type="domain" description="UspA" evidence="2">
    <location>
        <begin position="54"/>
        <end position="100"/>
    </location>
</feature>
<dbReference type="InterPro" id="IPR014729">
    <property type="entry name" value="Rossmann-like_a/b/a_fold"/>
</dbReference>
<evidence type="ECO:0000313" key="4">
    <source>
        <dbReference type="Proteomes" id="UP000015105"/>
    </source>
</evidence>
<feature type="compositionally biased region" description="Basic and acidic residues" evidence="1">
    <location>
        <begin position="175"/>
        <end position="190"/>
    </location>
</feature>
<feature type="compositionally biased region" description="Gly residues" evidence="1">
    <location>
        <begin position="122"/>
        <end position="132"/>
    </location>
</feature>
<dbReference type="Gene3D" id="3.40.50.620">
    <property type="entry name" value="HUPs"/>
    <property type="match status" value="1"/>
</dbReference>
<dbReference type="InterPro" id="IPR006016">
    <property type="entry name" value="UspA"/>
</dbReference>
<reference evidence="4" key="1">
    <citation type="journal article" date="2014" name="Science">
        <title>Ancient hybridizations among the ancestral genomes of bread wheat.</title>
        <authorList>
            <consortium name="International Wheat Genome Sequencing Consortium,"/>
            <person name="Marcussen T."/>
            <person name="Sandve S.R."/>
            <person name="Heier L."/>
            <person name="Spannagl M."/>
            <person name="Pfeifer M."/>
            <person name="Jakobsen K.S."/>
            <person name="Wulff B.B."/>
            <person name="Steuernagel B."/>
            <person name="Mayer K.F."/>
            <person name="Olsen O.A."/>
        </authorList>
    </citation>
    <scope>NUCLEOTIDE SEQUENCE [LARGE SCALE GENOMIC DNA]</scope>
    <source>
        <strain evidence="4">cv. AL8/78</strain>
    </source>
</reference>
<accession>A0A453LTK1</accession>